<dbReference type="InterPro" id="IPR002931">
    <property type="entry name" value="Transglutaminase-like"/>
</dbReference>
<feature type="region of interest" description="Disordered" evidence="1">
    <location>
        <begin position="65"/>
        <end position="124"/>
    </location>
</feature>
<evidence type="ECO:0000313" key="3">
    <source>
        <dbReference type="EMBL" id="MBF4468983.1"/>
    </source>
</evidence>
<dbReference type="AlphaFoldDB" id="A0A843AGF9"/>
<dbReference type="InterPro" id="IPR038765">
    <property type="entry name" value="Papain-like_cys_pep_sf"/>
</dbReference>
<dbReference type="SUPFAM" id="SSF54001">
    <property type="entry name" value="Cysteine proteinases"/>
    <property type="match status" value="1"/>
</dbReference>
<accession>A0A843AGF9</accession>
<feature type="region of interest" description="Disordered" evidence="1">
    <location>
        <begin position="302"/>
        <end position="328"/>
    </location>
</feature>
<dbReference type="Proteomes" id="UP000658733">
    <property type="component" value="Unassembled WGS sequence"/>
</dbReference>
<feature type="compositionally biased region" description="Gly residues" evidence="1">
    <location>
        <begin position="479"/>
        <end position="489"/>
    </location>
</feature>
<comment type="caution">
    <text evidence="3">The sequence shown here is derived from an EMBL/GenBank/DDBJ whole genome shotgun (WGS) entry which is preliminary data.</text>
</comment>
<dbReference type="Gene3D" id="3.10.620.30">
    <property type="match status" value="1"/>
</dbReference>
<feature type="compositionally biased region" description="Polar residues" evidence="1">
    <location>
        <begin position="111"/>
        <end position="124"/>
    </location>
</feature>
<dbReference type="EMBL" id="JADIIN010000051">
    <property type="protein sequence ID" value="MBF4468983.1"/>
    <property type="molecule type" value="Genomic_DNA"/>
</dbReference>
<gene>
    <name evidence="3" type="ORF">ISP01_06210</name>
</gene>
<reference evidence="3" key="1">
    <citation type="submission" date="2020-10" db="EMBL/GenBank/DDBJ databases">
        <title>Dehalococcoides mccartyi of a TCE/Cr reducing biochatode.</title>
        <authorList>
            <person name="Matturro B."/>
        </authorList>
    </citation>
    <scope>NUCLEOTIDE SEQUENCE</scope>
    <source>
        <strain evidence="3">Bin4</strain>
    </source>
</reference>
<dbReference type="Pfam" id="PF01841">
    <property type="entry name" value="Transglut_core"/>
    <property type="match status" value="1"/>
</dbReference>
<feature type="domain" description="Transglutaminase-like" evidence="2">
    <location>
        <begin position="572"/>
        <end position="633"/>
    </location>
</feature>
<evidence type="ECO:0000256" key="1">
    <source>
        <dbReference type="SAM" id="MobiDB-lite"/>
    </source>
</evidence>
<dbReference type="InterPro" id="IPR018975">
    <property type="entry name" value="Pseudomurein-binding_repeat"/>
</dbReference>
<name>A0A843AGF9_METAZ</name>
<feature type="region of interest" description="Disordered" evidence="1">
    <location>
        <begin position="478"/>
        <end position="499"/>
    </location>
</feature>
<organism evidence="3 4">
    <name type="scientific">Methanobrevibacter arboriphilus</name>
    <dbReference type="NCBI Taxonomy" id="39441"/>
    <lineage>
        <taxon>Archaea</taxon>
        <taxon>Methanobacteriati</taxon>
        <taxon>Methanobacteriota</taxon>
        <taxon>Methanomada group</taxon>
        <taxon>Methanobacteria</taxon>
        <taxon>Methanobacteriales</taxon>
        <taxon>Methanobacteriaceae</taxon>
        <taxon>Methanobrevibacter</taxon>
    </lineage>
</organism>
<evidence type="ECO:0000259" key="2">
    <source>
        <dbReference type="SMART" id="SM00460"/>
    </source>
</evidence>
<proteinExistence type="predicted"/>
<dbReference type="Pfam" id="PF09373">
    <property type="entry name" value="PMBR"/>
    <property type="match status" value="2"/>
</dbReference>
<dbReference type="RefSeq" id="WP_278523141.1">
    <property type="nucleotide sequence ID" value="NZ_JADIIN010000051.1"/>
</dbReference>
<dbReference type="SMART" id="SM00460">
    <property type="entry name" value="TGc"/>
    <property type="match status" value="1"/>
</dbReference>
<protein>
    <submittedName>
        <fullName evidence="3">Transglutaminase domain-containing protein</fullName>
    </submittedName>
</protein>
<feature type="compositionally biased region" description="Low complexity" evidence="1">
    <location>
        <begin position="65"/>
        <end position="103"/>
    </location>
</feature>
<sequence>MLFVFIVLLIIANSSLIYASDTNDTIENLFTESADNLPEDSISTNDNSDQDIINITNENINNINENQNDIESSSNSSNDSVSESLETNNNSDYNNSQINNSSEENSEKTSQLGNTSTTNSNSAVLSSSDTTILKTLATLTSTVKFSNKDIMSAATELKKYVEKNGKLPDYITLCGEKISMGEFLYLLSKSIINLNGGSNSDITAKNVKDPSYPNGGVTNGNLYKAGYVDLAKRIVSFTDKNNQAPNYGGSTLGNIQFQTMIYGFAKIVDYYKNNKVMPNYVSFDKKISTTLNKVVPNYNGKNGITVGSSSTNDSGTGGNSGSNGSSNSDTISLANIKDAGARVEAFVKNNGVLPNYVVINGKQYSMTDFLYLASTAIVNINKGVSSGVVAKTFKAPSSPTGSSINGNIYKNDFVDLASRVSAYMVKNGQAPNYGSSTLGNMQFQTLILGFSKILEFSKSEGRLPNYLALNVKSTDKLNGGSGSSGGSGSGSIPTGPLNEKNTLSASELQKYLVATTNCQVNNAAIKSLAASLTKNCKTELEKATAIFNYVRDNIKYSYYENSLSGGNGAVGALNRKWGNCVDQTHLLIALSRASGLAARYVHADCIFTVSGKVGHVFAQIKVGDTWVLADTTSSQNSLGTVKNWNVNTYTLKGQGKSASISF</sequence>
<evidence type="ECO:0000313" key="4">
    <source>
        <dbReference type="Proteomes" id="UP000658733"/>
    </source>
</evidence>
<dbReference type="PANTHER" id="PTHR33490">
    <property type="entry name" value="BLR5614 PROTEIN-RELATED"/>
    <property type="match status" value="1"/>
</dbReference>